<sequence length="161" mass="18043">MLSNAKNAEARSFLVDRAPFDQLSEPSSNHHHRNRCDHHHIPWHWAGCLSHCCATYKKLTLAVACWLRDEPVNTDENRLTATGYTSGHHPARWATTTEHTPALFLESGHRSMGVKYYNADQSMGILKIPTHLADKLEADPTKLFSIISATEKEAPQMSSGI</sequence>
<accession>A0A1Y1ZZ29</accession>
<organism evidence="1 2">
    <name type="scientific">Clohesyomyces aquaticus</name>
    <dbReference type="NCBI Taxonomy" id="1231657"/>
    <lineage>
        <taxon>Eukaryota</taxon>
        <taxon>Fungi</taxon>
        <taxon>Dikarya</taxon>
        <taxon>Ascomycota</taxon>
        <taxon>Pezizomycotina</taxon>
        <taxon>Dothideomycetes</taxon>
        <taxon>Pleosporomycetidae</taxon>
        <taxon>Pleosporales</taxon>
        <taxon>Lindgomycetaceae</taxon>
        <taxon>Clohesyomyces</taxon>
    </lineage>
</organism>
<name>A0A1Y1ZZ29_9PLEO</name>
<dbReference type="AlphaFoldDB" id="A0A1Y1ZZ29"/>
<evidence type="ECO:0000313" key="2">
    <source>
        <dbReference type="Proteomes" id="UP000193144"/>
    </source>
</evidence>
<dbReference type="Proteomes" id="UP000193144">
    <property type="component" value="Unassembled WGS sequence"/>
</dbReference>
<keyword evidence="2" id="KW-1185">Reference proteome</keyword>
<reference evidence="1 2" key="1">
    <citation type="submission" date="2016-07" db="EMBL/GenBank/DDBJ databases">
        <title>Pervasive Adenine N6-methylation of Active Genes in Fungi.</title>
        <authorList>
            <consortium name="DOE Joint Genome Institute"/>
            <person name="Mondo S.J."/>
            <person name="Dannebaum R.O."/>
            <person name="Kuo R.C."/>
            <person name="Labutti K."/>
            <person name="Haridas S."/>
            <person name="Kuo A."/>
            <person name="Salamov A."/>
            <person name="Ahrendt S.R."/>
            <person name="Lipzen A."/>
            <person name="Sullivan W."/>
            <person name="Andreopoulos W.B."/>
            <person name="Clum A."/>
            <person name="Lindquist E."/>
            <person name="Daum C."/>
            <person name="Ramamoorthy G.K."/>
            <person name="Gryganskyi A."/>
            <person name="Culley D."/>
            <person name="Magnuson J.K."/>
            <person name="James T.Y."/>
            <person name="O'Malley M.A."/>
            <person name="Stajich J.E."/>
            <person name="Spatafora J.W."/>
            <person name="Visel A."/>
            <person name="Grigoriev I.V."/>
        </authorList>
    </citation>
    <scope>NUCLEOTIDE SEQUENCE [LARGE SCALE GENOMIC DNA]</scope>
    <source>
        <strain evidence="1 2">CBS 115471</strain>
    </source>
</reference>
<dbReference type="EMBL" id="MCFA01000024">
    <property type="protein sequence ID" value="ORY15533.1"/>
    <property type="molecule type" value="Genomic_DNA"/>
</dbReference>
<protein>
    <submittedName>
        <fullName evidence="1">Uncharacterized protein</fullName>
    </submittedName>
</protein>
<gene>
    <name evidence="1" type="ORF">BCR34DRAFT_584941</name>
</gene>
<comment type="caution">
    <text evidence="1">The sequence shown here is derived from an EMBL/GenBank/DDBJ whole genome shotgun (WGS) entry which is preliminary data.</text>
</comment>
<evidence type="ECO:0000313" key="1">
    <source>
        <dbReference type="EMBL" id="ORY15533.1"/>
    </source>
</evidence>
<proteinExistence type="predicted"/>